<protein>
    <submittedName>
        <fullName evidence="1">Uncharacterized protein</fullName>
    </submittedName>
</protein>
<feature type="non-terminal residue" evidence="1">
    <location>
        <position position="80"/>
    </location>
</feature>
<dbReference type="EMBL" id="GBEZ01022935">
    <property type="protein sequence ID" value="JAC63926.1"/>
    <property type="molecule type" value="Transcribed_RNA"/>
</dbReference>
<reference evidence="1" key="1">
    <citation type="submission" date="2014-05" db="EMBL/GenBank/DDBJ databases">
        <title>The transcriptome of the halophilic microalga Tetraselmis sp. GSL018 isolated from the Great Salt Lake, Utah.</title>
        <authorList>
            <person name="Jinkerson R.E."/>
            <person name="D'Adamo S."/>
            <person name="Posewitz M.C."/>
        </authorList>
    </citation>
    <scope>NUCLEOTIDE SEQUENCE</scope>
    <source>
        <strain evidence="1">GSL018</strain>
    </source>
</reference>
<evidence type="ECO:0000313" key="1">
    <source>
        <dbReference type="EMBL" id="JAC63926.1"/>
    </source>
</evidence>
<feature type="non-terminal residue" evidence="1">
    <location>
        <position position="1"/>
    </location>
</feature>
<dbReference type="AlphaFoldDB" id="A0A061R049"/>
<accession>A0A061R049</accession>
<sequence>HGNTFILVYFGVELQQVQVFSFFFQFGKDCPNLMCVLKLSSTQLLPSTWIKSFPLQMFEMETVEMGYHALVLWIDAITML</sequence>
<proteinExistence type="predicted"/>
<gene>
    <name evidence="1" type="ORF">TSPGSL018_19438</name>
</gene>
<organism evidence="1">
    <name type="scientific">Tetraselmis sp. GSL018</name>
    <dbReference type="NCBI Taxonomy" id="582737"/>
    <lineage>
        <taxon>Eukaryota</taxon>
        <taxon>Viridiplantae</taxon>
        <taxon>Chlorophyta</taxon>
        <taxon>core chlorophytes</taxon>
        <taxon>Chlorodendrophyceae</taxon>
        <taxon>Chlorodendrales</taxon>
        <taxon>Chlorodendraceae</taxon>
        <taxon>Tetraselmis</taxon>
    </lineage>
</organism>
<name>A0A061R049_9CHLO</name>